<evidence type="ECO:0000313" key="1">
    <source>
        <dbReference type="EMBL" id="HIX65027.1"/>
    </source>
</evidence>
<dbReference type="InterPro" id="IPR022476">
    <property type="entry name" value="Spore_YabP/YqfC"/>
</dbReference>
<evidence type="ECO:0000313" key="2">
    <source>
        <dbReference type="Proteomes" id="UP000886800"/>
    </source>
</evidence>
<accession>A0A9D1WPX0</accession>
<reference evidence="1" key="1">
    <citation type="journal article" date="2021" name="PeerJ">
        <title>Extensive microbial diversity within the chicken gut microbiome revealed by metagenomics and culture.</title>
        <authorList>
            <person name="Gilroy R."/>
            <person name="Ravi A."/>
            <person name="Getino M."/>
            <person name="Pursley I."/>
            <person name="Horton D.L."/>
            <person name="Alikhan N.F."/>
            <person name="Baker D."/>
            <person name="Gharbi K."/>
            <person name="Hall N."/>
            <person name="Watson M."/>
            <person name="Adriaenssens E.M."/>
            <person name="Foster-Nyarko E."/>
            <person name="Jarju S."/>
            <person name="Secka A."/>
            <person name="Antonio M."/>
            <person name="Oren A."/>
            <person name="Chaudhuri R.R."/>
            <person name="La Ragione R."/>
            <person name="Hildebrand F."/>
            <person name="Pallen M.J."/>
        </authorList>
    </citation>
    <scope>NUCLEOTIDE SEQUENCE</scope>
    <source>
        <strain evidence="1">CHK188-5543</strain>
    </source>
</reference>
<name>A0A9D1WPX0_9FIRM</name>
<protein>
    <submittedName>
        <fullName evidence="1">YabP/YqfC family sporulation protein</fullName>
    </submittedName>
</protein>
<sequence>MAQREGAKTPQRRVRAAVSRALELPENQLEGLPQVVALGNQEAVVEPCQGVLEYTDGRILLAAGRLRIRFLGRDLQLRRMDESGVTVTGFIVSIDFS</sequence>
<dbReference type="Proteomes" id="UP000886800">
    <property type="component" value="Unassembled WGS sequence"/>
</dbReference>
<dbReference type="Pfam" id="PF07873">
    <property type="entry name" value="YabP"/>
    <property type="match status" value="1"/>
</dbReference>
<comment type="caution">
    <text evidence="1">The sequence shown here is derived from an EMBL/GenBank/DDBJ whole genome shotgun (WGS) entry which is preliminary data.</text>
</comment>
<dbReference type="AlphaFoldDB" id="A0A9D1WPX0"/>
<proteinExistence type="predicted"/>
<dbReference type="EMBL" id="DXES01000042">
    <property type="protein sequence ID" value="HIX65027.1"/>
    <property type="molecule type" value="Genomic_DNA"/>
</dbReference>
<organism evidence="1 2">
    <name type="scientific">Candidatus Anaerotruncus excrementipullorum</name>
    <dbReference type="NCBI Taxonomy" id="2838465"/>
    <lineage>
        <taxon>Bacteria</taxon>
        <taxon>Bacillati</taxon>
        <taxon>Bacillota</taxon>
        <taxon>Clostridia</taxon>
        <taxon>Eubacteriales</taxon>
        <taxon>Oscillospiraceae</taxon>
        <taxon>Anaerotruncus</taxon>
    </lineage>
</organism>
<gene>
    <name evidence="1" type="ORF">H9736_02140</name>
</gene>
<reference evidence="1" key="2">
    <citation type="submission" date="2021-04" db="EMBL/GenBank/DDBJ databases">
        <authorList>
            <person name="Gilroy R."/>
        </authorList>
    </citation>
    <scope>NUCLEOTIDE SEQUENCE</scope>
    <source>
        <strain evidence="1">CHK188-5543</strain>
    </source>
</reference>